<dbReference type="SUPFAM" id="SSF57667">
    <property type="entry name" value="beta-beta-alpha zinc fingers"/>
    <property type="match status" value="2"/>
</dbReference>
<gene>
    <name evidence="8" type="ORF">IWQ62_000755</name>
</gene>
<sequence length="594" mass="64265">SHPSYPGQSPFNTIDFQNAALNLLMPKVDERDNEEEEPIYLNVELTEGRVASRVTEPIPGAALTSSIPLLASLPIGGTHLYPMDFGSHPSLVPPYTGDGFGLPNGPPTAYPSSPAHSLPSGNYFNTIAMSPLPYHHSSYMGLVSNPLIPNTAGPNRMQSVVGPASVLNHQFSVSAVNGLTMAGTVTPPEQGPVAYGGSDMDNFYSIQDTLPDLEETTGSDGEWESTLDNTTEPRQDVIPTQTSVVQQEHPSSTISGEPQPRPSGVKSSQAWMQEPGVVRSPNTSQPLCTVSSLVTHHPRVKSEYPQGAHPLSSEIVNSGSYHLNSVNPSGPTEHLTSDTLGMAGNGSAALTPVSLVEFNYHDNLRLGAAALVEAMATKAEQKLSTSTIASPLTSDFTHVSNHLMMFAPQMLTTSQPNDGSTISENSPTFAKPVDSKFGTQPSSHSVPSEHLKSTFTDQTPRVTTKVNHSTGLKRSGSAYQSAKASKQFRCSYKNCEKAFSKSSSAKSHEMTHTKDRPFKCTQCEKNFGRNHDLQRHINTHMNVKPFFCQNCSVRFTRNDALRRHQRNSPKCDPHARRMVLSSQSAMDAYPPMLG</sequence>
<evidence type="ECO:0000256" key="1">
    <source>
        <dbReference type="ARBA" id="ARBA00022723"/>
    </source>
</evidence>
<dbReference type="GO" id="GO:0008270">
    <property type="term" value="F:zinc ion binding"/>
    <property type="evidence" value="ECO:0007669"/>
    <property type="project" value="UniProtKB-KW"/>
</dbReference>
<name>A0A9W8E4N3_9FUNG</name>
<feature type="region of interest" description="Disordered" evidence="6">
    <location>
        <begin position="435"/>
        <end position="454"/>
    </location>
</feature>
<evidence type="ECO:0000256" key="5">
    <source>
        <dbReference type="PROSITE-ProRule" id="PRU00042"/>
    </source>
</evidence>
<feature type="domain" description="C2H2-type" evidence="7">
    <location>
        <begin position="546"/>
        <end position="573"/>
    </location>
</feature>
<evidence type="ECO:0000313" key="8">
    <source>
        <dbReference type="EMBL" id="KAJ1969235.1"/>
    </source>
</evidence>
<evidence type="ECO:0000256" key="6">
    <source>
        <dbReference type="SAM" id="MobiDB-lite"/>
    </source>
</evidence>
<feature type="region of interest" description="Disordered" evidence="6">
    <location>
        <begin position="212"/>
        <end position="269"/>
    </location>
</feature>
<accession>A0A9W8E4N3</accession>
<organism evidence="8 9">
    <name type="scientific">Dispira parvispora</name>
    <dbReference type="NCBI Taxonomy" id="1520584"/>
    <lineage>
        <taxon>Eukaryota</taxon>
        <taxon>Fungi</taxon>
        <taxon>Fungi incertae sedis</taxon>
        <taxon>Zoopagomycota</taxon>
        <taxon>Kickxellomycotina</taxon>
        <taxon>Dimargaritomycetes</taxon>
        <taxon>Dimargaritales</taxon>
        <taxon>Dimargaritaceae</taxon>
        <taxon>Dispira</taxon>
    </lineage>
</organism>
<keyword evidence="1" id="KW-0479">Metal-binding</keyword>
<feature type="non-terminal residue" evidence="8">
    <location>
        <position position="1"/>
    </location>
</feature>
<dbReference type="SMART" id="SM00355">
    <property type="entry name" value="ZnF_C2H2"/>
    <property type="match status" value="3"/>
</dbReference>
<evidence type="ECO:0000256" key="4">
    <source>
        <dbReference type="ARBA" id="ARBA00022833"/>
    </source>
</evidence>
<dbReference type="PANTHER" id="PTHR23235:SF120">
    <property type="entry name" value="KRUPPEL-LIKE FACTOR 15"/>
    <property type="match status" value="1"/>
</dbReference>
<feature type="domain" description="C2H2-type" evidence="7">
    <location>
        <begin position="488"/>
        <end position="517"/>
    </location>
</feature>
<proteinExistence type="predicted"/>
<keyword evidence="9" id="KW-1185">Reference proteome</keyword>
<keyword evidence="4" id="KW-0862">Zinc</keyword>
<evidence type="ECO:0000259" key="7">
    <source>
        <dbReference type="PROSITE" id="PS50157"/>
    </source>
</evidence>
<dbReference type="PANTHER" id="PTHR23235">
    <property type="entry name" value="KRUEPPEL-LIKE TRANSCRIPTION FACTOR"/>
    <property type="match status" value="1"/>
</dbReference>
<feature type="domain" description="C2H2-type" evidence="7">
    <location>
        <begin position="518"/>
        <end position="545"/>
    </location>
</feature>
<feature type="compositionally biased region" description="Polar residues" evidence="6">
    <location>
        <begin position="226"/>
        <end position="256"/>
    </location>
</feature>
<dbReference type="FunFam" id="3.30.160.60:FF:001049">
    <property type="entry name" value="zinc finger protein 319"/>
    <property type="match status" value="1"/>
</dbReference>
<dbReference type="GO" id="GO:0000981">
    <property type="term" value="F:DNA-binding transcription factor activity, RNA polymerase II-specific"/>
    <property type="evidence" value="ECO:0007669"/>
    <property type="project" value="TreeGrafter"/>
</dbReference>
<reference evidence="8" key="1">
    <citation type="submission" date="2022-07" db="EMBL/GenBank/DDBJ databases">
        <title>Phylogenomic reconstructions and comparative analyses of Kickxellomycotina fungi.</title>
        <authorList>
            <person name="Reynolds N.K."/>
            <person name="Stajich J.E."/>
            <person name="Barry K."/>
            <person name="Grigoriev I.V."/>
            <person name="Crous P."/>
            <person name="Smith M.E."/>
        </authorList>
    </citation>
    <scope>NUCLEOTIDE SEQUENCE</scope>
    <source>
        <strain evidence="8">RSA 1196</strain>
    </source>
</reference>
<comment type="caution">
    <text evidence="8">The sequence shown here is derived from an EMBL/GenBank/DDBJ whole genome shotgun (WGS) entry which is preliminary data.</text>
</comment>
<keyword evidence="3 5" id="KW-0863">Zinc-finger</keyword>
<dbReference type="PROSITE" id="PS00028">
    <property type="entry name" value="ZINC_FINGER_C2H2_1"/>
    <property type="match status" value="2"/>
</dbReference>
<dbReference type="InterPro" id="IPR036236">
    <property type="entry name" value="Znf_C2H2_sf"/>
</dbReference>
<keyword evidence="2" id="KW-0677">Repeat</keyword>
<evidence type="ECO:0000256" key="2">
    <source>
        <dbReference type="ARBA" id="ARBA00022737"/>
    </source>
</evidence>
<protein>
    <recommendedName>
        <fullName evidence="7">C2H2-type domain-containing protein</fullName>
    </recommendedName>
</protein>
<evidence type="ECO:0000313" key="9">
    <source>
        <dbReference type="Proteomes" id="UP001150925"/>
    </source>
</evidence>
<dbReference type="EMBL" id="JANBPY010000080">
    <property type="protein sequence ID" value="KAJ1969235.1"/>
    <property type="molecule type" value="Genomic_DNA"/>
</dbReference>
<dbReference type="PROSITE" id="PS50157">
    <property type="entry name" value="ZINC_FINGER_C2H2_2"/>
    <property type="match status" value="3"/>
</dbReference>
<dbReference type="InterPro" id="IPR013087">
    <property type="entry name" value="Znf_C2H2_type"/>
</dbReference>
<feature type="compositionally biased region" description="Polar residues" evidence="6">
    <location>
        <begin position="437"/>
        <end position="446"/>
    </location>
</feature>
<dbReference type="OrthoDB" id="8922241at2759"/>
<dbReference type="Gene3D" id="3.30.160.60">
    <property type="entry name" value="Classic Zinc Finger"/>
    <property type="match status" value="3"/>
</dbReference>
<feature type="compositionally biased region" description="Acidic residues" evidence="6">
    <location>
        <begin position="212"/>
        <end position="225"/>
    </location>
</feature>
<dbReference type="GO" id="GO:0000978">
    <property type="term" value="F:RNA polymerase II cis-regulatory region sequence-specific DNA binding"/>
    <property type="evidence" value="ECO:0007669"/>
    <property type="project" value="TreeGrafter"/>
</dbReference>
<evidence type="ECO:0000256" key="3">
    <source>
        <dbReference type="ARBA" id="ARBA00022771"/>
    </source>
</evidence>
<dbReference type="AlphaFoldDB" id="A0A9W8E4N3"/>
<dbReference type="Proteomes" id="UP001150925">
    <property type="component" value="Unassembled WGS sequence"/>
</dbReference>
<dbReference type="Pfam" id="PF00096">
    <property type="entry name" value="zf-C2H2"/>
    <property type="match status" value="2"/>
</dbReference>